<dbReference type="PANTHER" id="PTHR23028">
    <property type="entry name" value="ACETYLTRANSFERASE"/>
    <property type="match status" value="1"/>
</dbReference>
<feature type="transmembrane region" description="Helical" evidence="1">
    <location>
        <begin position="66"/>
        <end position="92"/>
    </location>
</feature>
<feature type="transmembrane region" description="Helical" evidence="1">
    <location>
        <begin position="21"/>
        <end position="46"/>
    </location>
</feature>
<dbReference type="GO" id="GO:0016747">
    <property type="term" value="F:acyltransferase activity, transferring groups other than amino-acyl groups"/>
    <property type="evidence" value="ECO:0007669"/>
    <property type="project" value="InterPro"/>
</dbReference>
<feature type="transmembrane region" description="Helical" evidence="1">
    <location>
        <begin position="259"/>
        <end position="279"/>
    </location>
</feature>
<keyword evidence="1" id="KW-0812">Transmembrane</keyword>
<keyword evidence="3" id="KW-0012">Acyltransferase</keyword>
<dbReference type="EMBL" id="FLQR01000012">
    <property type="protein sequence ID" value="SBS74927.1"/>
    <property type="molecule type" value="Genomic_DNA"/>
</dbReference>
<dbReference type="AlphaFoldDB" id="A0A1Y5P8I4"/>
<protein>
    <submittedName>
        <fullName evidence="3">Acyltransferase 3</fullName>
    </submittedName>
</protein>
<feature type="transmembrane region" description="Helical" evidence="1">
    <location>
        <begin position="356"/>
        <end position="378"/>
    </location>
</feature>
<evidence type="ECO:0000259" key="2">
    <source>
        <dbReference type="Pfam" id="PF01757"/>
    </source>
</evidence>
<keyword evidence="3" id="KW-0808">Transferase</keyword>
<feature type="transmembrane region" description="Helical" evidence="1">
    <location>
        <begin position="196"/>
        <end position="214"/>
    </location>
</feature>
<dbReference type="InterPro" id="IPR002656">
    <property type="entry name" value="Acyl_transf_3_dom"/>
</dbReference>
<reference evidence="3" key="1">
    <citation type="submission" date="2016-03" db="EMBL/GenBank/DDBJ databases">
        <authorList>
            <person name="Ploux O."/>
        </authorList>
    </citation>
    <scope>NUCLEOTIDE SEQUENCE</scope>
    <source>
        <strain evidence="3">UC1</strain>
    </source>
</reference>
<accession>A0A1Y5P8I4</accession>
<feature type="transmembrane region" description="Helical" evidence="1">
    <location>
        <begin position="169"/>
        <end position="189"/>
    </location>
</feature>
<proteinExistence type="predicted"/>
<keyword evidence="1" id="KW-0472">Membrane</keyword>
<name>A0A1Y5P8I4_9MICO</name>
<evidence type="ECO:0000256" key="1">
    <source>
        <dbReference type="SAM" id="Phobius"/>
    </source>
</evidence>
<feature type="transmembrane region" description="Helical" evidence="1">
    <location>
        <begin position="331"/>
        <end position="350"/>
    </location>
</feature>
<feature type="transmembrane region" description="Helical" evidence="1">
    <location>
        <begin position="226"/>
        <end position="247"/>
    </location>
</feature>
<keyword evidence="1" id="KW-1133">Transmembrane helix</keyword>
<dbReference type="RefSeq" id="WP_295578032.1">
    <property type="nucleotide sequence ID" value="NZ_FLQR01000012.1"/>
</dbReference>
<sequence>MGSRGLPDAARGVERIESLDGLRGVAALVVVLCHSLLIVPAFSASIVDGAEPSFGTAEWVLLRTPLRVLTMGAEAVMVFFVLSGFVLTLGFIGRTMTARFVGSYLARRIVRLYVPVWGSLILALILALSIARDTGAASSWLASHQDPSAGAFALDMVLLFGTSNLNSPLWSLTWEVWFSLLLPLIWIVFRAIRVERWWLIAVPLLVVMSCLAEFREVRELLPLAHITSGLLRYLPVFCLGMILALKVSTLRGWYLSAGSAGRTASWSVVGLLLIVPALFEPFAPSAPLVRGQFWILSLLGSVGLVVLAIVSRRAGGFLASPGVMFFGRRSFSLYLVHEPIIVASALLLGAAGWFPWVLALPVVYAVIVLVTVAFYRWVEKPSIGLSRAAGRFFRSRAPVTVGI</sequence>
<feature type="transmembrane region" description="Helical" evidence="1">
    <location>
        <begin position="112"/>
        <end position="131"/>
    </location>
</feature>
<dbReference type="Pfam" id="PF01757">
    <property type="entry name" value="Acyl_transf_3"/>
    <property type="match status" value="1"/>
</dbReference>
<evidence type="ECO:0000313" key="3">
    <source>
        <dbReference type="EMBL" id="SBS74927.1"/>
    </source>
</evidence>
<feature type="domain" description="Acyltransferase 3" evidence="2">
    <location>
        <begin position="17"/>
        <end position="376"/>
    </location>
</feature>
<feature type="transmembrane region" description="Helical" evidence="1">
    <location>
        <begin position="291"/>
        <end position="310"/>
    </location>
</feature>
<organism evidence="3">
    <name type="scientific">uncultured Microbacterium sp</name>
    <dbReference type="NCBI Taxonomy" id="191216"/>
    <lineage>
        <taxon>Bacteria</taxon>
        <taxon>Bacillati</taxon>
        <taxon>Actinomycetota</taxon>
        <taxon>Actinomycetes</taxon>
        <taxon>Micrococcales</taxon>
        <taxon>Microbacteriaceae</taxon>
        <taxon>Microbacterium</taxon>
        <taxon>environmental samples</taxon>
    </lineage>
</organism>
<gene>
    <name evidence="3" type="ORF">MIPYR_80056</name>
</gene>
<dbReference type="InterPro" id="IPR050879">
    <property type="entry name" value="Acyltransferase_3"/>
</dbReference>